<evidence type="ECO:0000313" key="3">
    <source>
        <dbReference type="Proteomes" id="UP001295423"/>
    </source>
</evidence>
<name>A0AAD2FH33_9STRA</name>
<gene>
    <name evidence="2" type="ORF">CYCCA115_LOCUS5840</name>
</gene>
<evidence type="ECO:0000256" key="1">
    <source>
        <dbReference type="SAM" id="Phobius"/>
    </source>
</evidence>
<keyword evidence="1" id="KW-1133">Transmembrane helix</keyword>
<proteinExistence type="predicted"/>
<keyword evidence="1" id="KW-0472">Membrane</keyword>
<keyword evidence="3" id="KW-1185">Reference proteome</keyword>
<dbReference type="Proteomes" id="UP001295423">
    <property type="component" value="Unassembled WGS sequence"/>
</dbReference>
<dbReference type="EMBL" id="CAKOGP040000668">
    <property type="protein sequence ID" value="CAJ1937832.1"/>
    <property type="molecule type" value="Genomic_DNA"/>
</dbReference>
<comment type="caution">
    <text evidence="2">The sequence shown here is derived from an EMBL/GenBank/DDBJ whole genome shotgun (WGS) entry which is preliminary data.</text>
</comment>
<protein>
    <submittedName>
        <fullName evidence="2">Uncharacterized protein</fullName>
    </submittedName>
</protein>
<accession>A0AAD2FH33</accession>
<feature type="transmembrane region" description="Helical" evidence="1">
    <location>
        <begin position="12"/>
        <end position="35"/>
    </location>
</feature>
<reference evidence="2" key="1">
    <citation type="submission" date="2023-08" db="EMBL/GenBank/DDBJ databases">
        <authorList>
            <person name="Audoor S."/>
            <person name="Bilcke G."/>
        </authorList>
    </citation>
    <scope>NUCLEOTIDE SEQUENCE</scope>
</reference>
<sequence length="299" mass="32291">MGQRRRGKCTPKTCCCVFCCLLITTITGILVWYFMLFKTEDQGPASCGDCFCIVGEGEVCPSEAPNSNVTTDLVDIYVKRQTIANPYDLSCDPFSNTNCRTSPAQDENLLGLGDTAVCAIHAVDPAAECQESSYNLKSYASQEEAEAAGGVVTHLGHCGVCSTLQDLAVYLQNPTLATEGKFCSAKNTISIEGGAACYLNLGMTEACAKVWAEAEFHTFKECFTECFLKDITQDQANNGPFPECALNSCLQCDADNSAETLAKIAGRTMRRSGLLSPVARKCDEIAMIEHQRCPQTTPL</sequence>
<keyword evidence="1" id="KW-0812">Transmembrane</keyword>
<dbReference type="PANTHER" id="PTHR40535:SF1">
    <property type="entry name" value="CHROMOSOME UNDETERMINED SCAFFOLD_9, WHOLE GENOME SHOTGUN SEQUENCE"/>
    <property type="match status" value="1"/>
</dbReference>
<dbReference type="AlphaFoldDB" id="A0AAD2FH33"/>
<dbReference type="PANTHER" id="PTHR40535">
    <property type="entry name" value="CHROMOSOME UNDETERMINED SCAFFOLD_9, WHOLE GENOME SHOTGUN SEQUENCE"/>
    <property type="match status" value="1"/>
</dbReference>
<organism evidence="2 3">
    <name type="scientific">Cylindrotheca closterium</name>
    <dbReference type="NCBI Taxonomy" id="2856"/>
    <lineage>
        <taxon>Eukaryota</taxon>
        <taxon>Sar</taxon>
        <taxon>Stramenopiles</taxon>
        <taxon>Ochrophyta</taxon>
        <taxon>Bacillariophyta</taxon>
        <taxon>Bacillariophyceae</taxon>
        <taxon>Bacillariophycidae</taxon>
        <taxon>Bacillariales</taxon>
        <taxon>Bacillariaceae</taxon>
        <taxon>Cylindrotheca</taxon>
    </lineage>
</organism>
<evidence type="ECO:0000313" key="2">
    <source>
        <dbReference type="EMBL" id="CAJ1937832.1"/>
    </source>
</evidence>